<feature type="compositionally biased region" description="Polar residues" evidence="1">
    <location>
        <begin position="48"/>
        <end position="58"/>
    </location>
</feature>
<proteinExistence type="predicted"/>
<reference evidence="3" key="1">
    <citation type="journal article" date="2010" name="Nat. Biotechnol.">
        <title>Draft genome sequence of the oilseed species Ricinus communis.</title>
        <authorList>
            <person name="Chan A.P."/>
            <person name="Crabtree J."/>
            <person name="Zhao Q."/>
            <person name="Lorenzi H."/>
            <person name="Orvis J."/>
            <person name="Puiu D."/>
            <person name="Melake-Berhan A."/>
            <person name="Jones K.M."/>
            <person name="Redman J."/>
            <person name="Chen G."/>
            <person name="Cahoon E.B."/>
            <person name="Gedil M."/>
            <person name="Stanke M."/>
            <person name="Haas B.J."/>
            <person name="Wortman J.R."/>
            <person name="Fraser-Liggett C.M."/>
            <person name="Ravel J."/>
            <person name="Rabinowicz P.D."/>
        </authorList>
    </citation>
    <scope>NUCLEOTIDE SEQUENCE [LARGE SCALE GENOMIC DNA]</scope>
    <source>
        <strain evidence="3">cv. Hale</strain>
    </source>
</reference>
<dbReference type="InParanoid" id="B9SAJ9"/>
<evidence type="ECO:0000256" key="1">
    <source>
        <dbReference type="SAM" id="MobiDB-lite"/>
    </source>
</evidence>
<accession>B9SAJ9</accession>
<feature type="compositionally biased region" description="Basic and acidic residues" evidence="1">
    <location>
        <begin position="31"/>
        <end position="47"/>
    </location>
</feature>
<feature type="region of interest" description="Disordered" evidence="1">
    <location>
        <begin position="31"/>
        <end position="58"/>
    </location>
</feature>
<name>B9SAJ9_RICCO</name>
<sequence>MERGVLDMLQHIRNGIIAIYAETEVIVESQHENKDGGNVENGDKGNEDVSSGKNVAKSSTIKGGLHEVVVADIETVQLDDNESKDVDYIPELINSDTYDGLIDEVLAQMMRSIC</sequence>
<gene>
    <name evidence="2" type="ORF">RCOM_0727430</name>
</gene>
<dbReference type="AlphaFoldDB" id="B9SAJ9"/>
<dbReference type="Proteomes" id="UP000008311">
    <property type="component" value="Unassembled WGS sequence"/>
</dbReference>
<organism evidence="2 3">
    <name type="scientific">Ricinus communis</name>
    <name type="common">Castor bean</name>
    <dbReference type="NCBI Taxonomy" id="3988"/>
    <lineage>
        <taxon>Eukaryota</taxon>
        <taxon>Viridiplantae</taxon>
        <taxon>Streptophyta</taxon>
        <taxon>Embryophyta</taxon>
        <taxon>Tracheophyta</taxon>
        <taxon>Spermatophyta</taxon>
        <taxon>Magnoliopsida</taxon>
        <taxon>eudicotyledons</taxon>
        <taxon>Gunneridae</taxon>
        <taxon>Pentapetalae</taxon>
        <taxon>rosids</taxon>
        <taxon>fabids</taxon>
        <taxon>Malpighiales</taxon>
        <taxon>Euphorbiaceae</taxon>
        <taxon>Acalyphoideae</taxon>
        <taxon>Acalypheae</taxon>
        <taxon>Ricinus</taxon>
    </lineage>
</organism>
<dbReference type="EMBL" id="EQ973906">
    <property type="protein sequence ID" value="EEF39360.1"/>
    <property type="molecule type" value="Genomic_DNA"/>
</dbReference>
<evidence type="ECO:0000313" key="2">
    <source>
        <dbReference type="EMBL" id="EEF39360.1"/>
    </source>
</evidence>
<evidence type="ECO:0000313" key="3">
    <source>
        <dbReference type="Proteomes" id="UP000008311"/>
    </source>
</evidence>
<protein>
    <submittedName>
        <fullName evidence="2">Uncharacterized protein</fullName>
    </submittedName>
</protein>
<keyword evidence="3" id="KW-1185">Reference proteome</keyword>